<accession>F0WYY7</accession>
<dbReference type="EMBL" id="FR824446">
    <property type="protein sequence ID" value="CCA26701.1"/>
    <property type="molecule type" value="Genomic_DNA"/>
</dbReference>
<sequence length="99" mass="11375">MVFIRGVHTCIVAIRLSRSQVDSLYLLFGFFGIKRTPKASTIRIRCCSQQCVISSFLFAGYKVTQAAMIDLFGLILLYRNDFMCEDGFSHYFMELQNDP</sequence>
<proteinExistence type="predicted"/>
<name>F0WYY7_9STRA</name>
<reference evidence="1" key="1">
    <citation type="journal article" date="2011" name="PLoS Biol.">
        <title>Gene gain and loss during evolution of obligate parasitism in the white rust pathogen of Arabidopsis thaliana.</title>
        <authorList>
            <person name="Kemen E."/>
            <person name="Gardiner A."/>
            <person name="Schultz-Larsen T."/>
            <person name="Kemen A.C."/>
            <person name="Balmuth A.L."/>
            <person name="Robert-Seilaniantz A."/>
            <person name="Bailey K."/>
            <person name="Holub E."/>
            <person name="Studholme D.J."/>
            <person name="Maclean D."/>
            <person name="Jones J.D."/>
        </authorList>
    </citation>
    <scope>NUCLEOTIDE SEQUENCE</scope>
</reference>
<dbReference type="AlphaFoldDB" id="F0WYY7"/>
<evidence type="ECO:0000313" key="1">
    <source>
        <dbReference type="EMBL" id="CCA26701.1"/>
    </source>
</evidence>
<gene>
    <name evidence="1" type="primary">AlNc14C403G11398</name>
    <name evidence="1" type="ORF">ALNC14_128450</name>
</gene>
<dbReference type="HOGENOM" id="CLU_2325086_0_0_1"/>
<reference evidence="1" key="2">
    <citation type="submission" date="2011-02" db="EMBL/GenBank/DDBJ databases">
        <authorList>
            <person name="MacLean D."/>
        </authorList>
    </citation>
    <scope>NUCLEOTIDE SEQUENCE</scope>
</reference>
<organism evidence="1">
    <name type="scientific">Albugo laibachii Nc14</name>
    <dbReference type="NCBI Taxonomy" id="890382"/>
    <lineage>
        <taxon>Eukaryota</taxon>
        <taxon>Sar</taxon>
        <taxon>Stramenopiles</taxon>
        <taxon>Oomycota</taxon>
        <taxon>Peronosporomycetes</taxon>
        <taxon>Albuginales</taxon>
        <taxon>Albuginaceae</taxon>
        <taxon>Albugo</taxon>
    </lineage>
</organism>
<protein>
    <submittedName>
        <fullName evidence="1">AlNc14C403G11398 protein</fullName>
    </submittedName>
</protein>